<evidence type="ECO:0000313" key="2">
    <source>
        <dbReference type="Proteomes" id="UP001234297"/>
    </source>
</evidence>
<dbReference type="Proteomes" id="UP001234297">
    <property type="component" value="Chromosome 6"/>
</dbReference>
<sequence length="619" mass="70457">MAKETRRMHGLGEERMVVQGRRWKMKMWSGNGGSAQGGDGGGEADMVMGRISCSTTTPTYSTTVPRRSGNYKPSIWDYDFVQSLVSDYEVETHATRVEKLKEDVKHLLKETDSSWAQMELIDNLHRLGVRWLFEIEIKQALYTISLDNTNIEMKEDLHAVSTRFRLLRQHGHKVSADVFNDFKDENGGFKTSLSLDIKGMLSLYEASHLALQGETILDEARAFTSTHLMDIRENIDPILHKKVKHALDIPLHWRLEKLEARWYMDIYTGEEGMNSSLLELAKLHFNNVQTTFQISLRSVSRWWKDLGLGEQYSSFARDRLVDSFFWAAAVASEPQFGRCQEAVTKAIQLISTIDDIYDVYGTVDELELFTNAVDRWDLKAMEQLPEYMKTCFLALYNSINEIGYEILKEEGRNIIPCLRNAWTEMCRAYLVEAKWYSNGYTPTLEEFLQTSWISVGSLGILMYVYALLGQNLAPESSDFAEKISDILPLAGMMVRFPDDLGTSTDELKRGDVPKSIQCYMHEAGVTEDVARDHIMGLFRETWKKVNKSLVESSLPHAFINCVVNLGRVAYCTYKHGDGFSDGFGDPGSQEERRYKALFAEPLQVDEAKGISFYVNGGSA</sequence>
<evidence type="ECO:0000313" key="1">
    <source>
        <dbReference type="EMBL" id="KAJ8628074.1"/>
    </source>
</evidence>
<reference evidence="1 2" key="1">
    <citation type="journal article" date="2022" name="Hortic Res">
        <title>A haplotype resolved chromosomal level avocado genome allows analysis of novel avocado genes.</title>
        <authorList>
            <person name="Nath O."/>
            <person name="Fletcher S.J."/>
            <person name="Hayward A."/>
            <person name="Shaw L.M."/>
            <person name="Masouleh A.K."/>
            <person name="Furtado A."/>
            <person name="Henry R.J."/>
            <person name="Mitter N."/>
        </authorList>
    </citation>
    <scope>NUCLEOTIDE SEQUENCE [LARGE SCALE GENOMIC DNA]</scope>
    <source>
        <strain evidence="2">cv. Hass</strain>
    </source>
</reference>
<gene>
    <name evidence="1" type="ORF">MRB53_021381</name>
</gene>
<organism evidence="1 2">
    <name type="scientific">Persea americana</name>
    <name type="common">Avocado</name>
    <dbReference type="NCBI Taxonomy" id="3435"/>
    <lineage>
        <taxon>Eukaryota</taxon>
        <taxon>Viridiplantae</taxon>
        <taxon>Streptophyta</taxon>
        <taxon>Embryophyta</taxon>
        <taxon>Tracheophyta</taxon>
        <taxon>Spermatophyta</taxon>
        <taxon>Magnoliopsida</taxon>
        <taxon>Magnoliidae</taxon>
        <taxon>Laurales</taxon>
        <taxon>Lauraceae</taxon>
        <taxon>Persea</taxon>
    </lineage>
</organism>
<keyword evidence="2" id="KW-1185">Reference proteome</keyword>
<dbReference type="EMBL" id="CM056814">
    <property type="protein sequence ID" value="KAJ8628074.1"/>
    <property type="molecule type" value="Genomic_DNA"/>
</dbReference>
<proteinExistence type="predicted"/>
<protein>
    <submittedName>
        <fullName evidence="1">Uncharacterized protein</fullName>
    </submittedName>
</protein>
<name>A0ACC2L3Q2_PERAE</name>
<comment type="caution">
    <text evidence="1">The sequence shown here is derived from an EMBL/GenBank/DDBJ whole genome shotgun (WGS) entry which is preliminary data.</text>
</comment>
<accession>A0ACC2L3Q2</accession>